<comment type="subcellular location">
    <subcellularLocation>
        <location evidence="2">Cytoplasm</location>
    </subcellularLocation>
    <subcellularLocation>
        <location evidence="1">Nucleus membrane</location>
        <topology evidence="1">Multi-pass membrane protein</topology>
    </subcellularLocation>
</comment>
<protein>
    <recommendedName>
        <fullName evidence="10">Transmembrane protein 188</fullName>
    </recommendedName>
</protein>
<keyword evidence="12" id="KW-0732">Signal</keyword>
<keyword evidence="8 11" id="KW-0472">Membrane</keyword>
<name>A0A7E4ZS33_PANRE</name>
<evidence type="ECO:0000313" key="14">
    <source>
        <dbReference type="WBParaSite" id="Pan_g14173.t1"/>
    </source>
</evidence>
<dbReference type="AlphaFoldDB" id="A0A7E4ZS33"/>
<dbReference type="InterPro" id="IPR019168">
    <property type="entry name" value="NEP1-R1"/>
</dbReference>
<evidence type="ECO:0000256" key="12">
    <source>
        <dbReference type="SAM" id="SignalP"/>
    </source>
</evidence>
<feature type="transmembrane region" description="Helical" evidence="11">
    <location>
        <begin position="66"/>
        <end position="83"/>
    </location>
</feature>
<evidence type="ECO:0000256" key="1">
    <source>
        <dbReference type="ARBA" id="ARBA00004232"/>
    </source>
</evidence>
<evidence type="ECO:0000313" key="13">
    <source>
        <dbReference type="Proteomes" id="UP000492821"/>
    </source>
</evidence>
<dbReference type="GO" id="GO:0005737">
    <property type="term" value="C:cytoplasm"/>
    <property type="evidence" value="ECO:0007669"/>
    <property type="project" value="UniProtKB-SubCell"/>
</dbReference>
<evidence type="ECO:0000256" key="4">
    <source>
        <dbReference type="ARBA" id="ARBA00022490"/>
    </source>
</evidence>
<organism evidence="13 14">
    <name type="scientific">Panagrellus redivivus</name>
    <name type="common">Microworm</name>
    <dbReference type="NCBI Taxonomy" id="6233"/>
    <lineage>
        <taxon>Eukaryota</taxon>
        <taxon>Metazoa</taxon>
        <taxon>Ecdysozoa</taxon>
        <taxon>Nematoda</taxon>
        <taxon>Chromadorea</taxon>
        <taxon>Rhabditida</taxon>
        <taxon>Tylenchina</taxon>
        <taxon>Panagrolaimomorpha</taxon>
        <taxon>Panagrolaimoidea</taxon>
        <taxon>Panagrolaimidae</taxon>
        <taxon>Panagrellus</taxon>
    </lineage>
</organism>
<evidence type="ECO:0000256" key="11">
    <source>
        <dbReference type="SAM" id="Phobius"/>
    </source>
</evidence>
<evidence type="ECO:0000256" key="7">
    <source>
        <dbReference type="ARBA" id="ARBA00023098"/>
    </source>
</evidence>
<evidence type="ECO:0000256" key="6">
    <source>
        <dbReference type="ARBA" id="ARBA00022989"/>
    </source>
</evidence>
<dbReference type="Pfam" id="PF09771">
    <property type="entry name" value="Tmemb_18A"/>
    <property type="match status" value="1"/>
</dbReference>
<reference evidence="14" key="2">
    <citation type="submission" date="2020-10" db="UniProtKB">
        <authorList>
            <consortium name="WormBaseParasite"/>
        </authorList>
    </citation>
    <scope>IDENTIFICATION</scope>
</reference>
<dbReference type="WBParaSite" id="Pan_g14173.t1">
    <property type="protein sequence ID" value="Pan_g14173.t1"/>
    <property type="gene ID" value="Pan_g14173"/>
</dbReference>
<evidence type="ECO:0000256" key="9">
    <source>
        <dbReference type="ARBA" id="ARBA00023242"/>
    </source>
</evidence>
<dbReference type="Proteomes" id="UP000492821">
    <property type="component" value="Unassembled WGS sequence"/>
</dbReference>
<dbReference type="GO" id="GO:0071595">
    <property type="term" value="C:Nem1-Spo7 phosphatase complex"/>
    <property type="evidence" value="ECO:0007669"/>
    <property type="project" value="InterPro"/>
</dbReference>
<dbReference type="PANTHER" id="PTHR20996:SF1">
    <property type="entry name" value="NUCLEAR ENVELOPE PHOSPHATASE-REGULATORY SUBUNIT 1"/>
    <property type="match status" value="1"/>
</dbReference>
<evidence type="ECO:0000256" key="10">
    <source>
        <dbReference type="ARBA" id="ARBA00030458"/>
    </source>
</evidence>
<feature type="signal peptide" evidence="12">
    <location>
        <begin position="1"/>
        <end position="19"/>
    </location>
</feature>
<keyword evidence="4" id="KW-0963">Cytoplasm</keyword>
<feature type="transmembrane region" description="Helical" evidence="11">
    <location>
        <begin position="103"/>
        <end position="119"/>
    </location>
</feature>
<sequence length="190" mass="21176">MIHFSTFLIYFLFVPDTIPTFTMTSASDSQRNIMEDSTACEDMIFFERRLTEVITNMKPMALKWRAVLALSFLSTIYSAYFLILDPNVRFVTLYESMVKHPLFASSFLAFLGLFLIAGVHKRIIAPKIIAQRCGVVLADFCLSCDESGKLIVRPAYSSPLLNQSATSTGLPASMGSTSATDRVLNIARHP</sequence>
<evidence type="ECO:0000256" key="2">
    <source>
        <dbReference type="ARBA" id="ARBA00004496"/>
    </source>
</evidence>
<dbReference type="GO" id="GO:0006629">
    <property type="term" value="P:lipid metabolic process"/>
    <property type="evidence" value="ECO:0007669"/>
    <property type="project" value="UniProtKB-KW"/>
</dbReference>
<keyword evidence="7" id="KW-0443">Lipid metabolism</keyword>
<keyword evidence="6 11" id="KW-1133">Transmembrane helix</keyword>
<comment type="similarity">
    <text evidence="3">Belongs to the CNEP1R1 family.</text>
</comment>
<keyword evidence="13" id="KW-1185">Reference proteome</keyword>
<dbReference type="PANTHER" id="PTHR20996">
    <property type="entry name" value="NUCLEAR ENVELOPE PHOSPHATASE-REGULATORY SUBUNIT 1"/>
    <property type="match status" value="1"/>
</dbReference>
<dbReference type="GO" id="GO:0031965">
    <property type="term" value="C:nuclear membrane"/>
    <property type="evidence" value="ECO:0007669"/>
    <property type="project" value="UniProtKB-SubCell"/>
</dbReference>
<evidence type="ECO:0000256" key="3">
    <source>
        <dbReference type="ARBA" id="ARBA00010998"/>
    </source>
</evidence>
<evidence type="ECO:0000256" key="8">
    <source>
        <dbReference type="ARBA" id="ARBA00023136"/>
    </source>
</evidence>
<keyword evidence="9" id="KW-0539">Nucleus</keyword>
<evidence type="ECO:0000256" key="5">
    <source>
        <dbReference type="ARBA" id="ARBA00022692"/>
    </source>
</evidence>
<accession>A0A7E4ZS33</accession>
<feature type="chain" id="PRO_5028843208" description="Transmembrane protein 188" evidence="12">
    <location>
        <begin position="20"/>
        <end position="190"/>
    </location>
</feature>
<proteinExistence type="inferred from homology"/>
<keyword evidence="5 11" id="KW-0812">Transmembrane</keyword>
<reference evidence="13" key="1">
    <citation type="journal article" date="2013" name="Genetics">
        <title>The draft genome and transcriptome of Panagrellus redivivus are shaped by the harsh demands of a free-living lifestyle.</title>
        <authorList>
            <person name="Srinivasan J."/>
            <person name="Dillman A.R."/>
            <person name="Macchietto M.G."/>
            <person name="Heikkinen L."/>
            <person name="Lakso M."/>
            <person name="Fracchia K.M."/>
            <person name="Antoshechkin I."/>
            <person name="Mortazavi A."/>
            <person name="Wong G."/>
            <person name="Sternberg P.W."/>
        </authorList>
    </citation>
    <scope>NUCLEOTIDE SEQUENCE [LARGE SCALE GENOMIC DNA]</scope>
    <source>
        <strain evidence="13">MT8872</strain>
    </source>
</reference>